<name>A0A1W1XWE1_9CLOT</name>
<dbReference type="GO" id="GO:0034599">
    <property type="term" value="P:cellular response to oxidative stress"/>
    <property type="evidence" value="ECO:0007669"/>
    <property type="project" value="TreeGrafter"/>
</dbReference>
<reference evidence="6 7" key="1">
    <citation type="submission" date="2017-04" db="EMBL/GenBank/DDBJ databases">
        <authorList>
            <person name="Afonso C.L."/>
            <person name="Miller P.J."/>
            <person name="Scott M.A."/>
            <person name="Spackman E."/>
            <person name="Goraichik I."/>
            <person name="Dimitrov K.M."/>
            <person name="Suarez D.L."/>
            <person name="Swayne D.E."/>
        </authorList>
    </citation>
    <scope>NUCLEOTIDE SEQUENCE [LARGE SCALE GENOMIC DNA]</scope>
    <source>
        <strain evidence="6 7">DSM 12555</strain>
    </source>
</reference>
<dbReference type="InterPro" id="IPR036249">
    <property type="entry name" value="Thioredoxin-like_sf"/>
</dbReference>
<feature type="active site" evidence="4">
    <location>
        <position position="35"/>
    </location>
</feature>
<evidence type="ECO:0000313" key="6">
    <source>
        <dbReference type="EMBL" id="SMC28253.1"/>
    </source>
</evidence>
<gene>
    <name evidence="6" type="ORF">SAMN02745134_03445</name>
</gene>
<dbReference type="OrthoDB" id="9809733at2"/>
<organism evidence="6 7">
    <name type="scientific">Clostridium acidisoli DSM 12555</name>
    <dbReference type="NCBI Taxonomy" id="1121291"/>
    <lineage>
        <taxon>Bacteria</taxon>
        <taxon>Bacillati</taxon>
        <taxon>Bacillota</taxon>
        <taxon>Clostridia</taxon>
        <taxon>Eubacteriales</taxon>
        <taxon>Clostridiaceae</taxon>
        <taxon>Clostridium</taxon>
    </lineage>
</organism>
<dbReference type="Gene3D" id="3.40.30.10">
    <property type="entry name" value="Glutaredoxin"/>
    <property type="match status" value="1"/>
</dbReference>
<keyword evidence="7" id="KW-1185">Reference proteome</keyword>
<keyword evidence="2 5" id="KW-0575">Peroxidase</keyword>
<dbReference type="InterPro" id="IPR029759">
    <property type="entry name" value="GPX_AS"/>
</dbReference>
<keyword evidence="3 5" id="KW-0560">Oxidoreductase</keyword>
<dbReference type="PROSITE" id="PS00460">
    <property type="entry name" value="GLUTATHIONE_PEROXID_1"/>
    <property type="match status" value="1"/>
</dbReference>
<dbReference type="InterPro" id="IPR000889">
    <property type="entry name" value="Glutathione_peroxidase"/>
</dbReference>
<dbReference type="GO" id="GO:0004601">
    <property type="term" value="F:peroxidase activity"/>
    <property type="evidence" value="ECO:0007669"/>
    <property type="project" value="UniProtKB-KW"/>
</dbReference>
<protein>
    <recommendedName>
        <fullName evidence="5">Glutathione peroxidase</fullName>
    </recommendedName>
</protein>
<sequence>MNIYDFNVKAITGEDVSLEKYKGNVLIIANTASRCGFTPQYGDLEVLYKKYKDHGLNILGFPSNQFAEQEPGNNSEVKHFCEINYGVTFDLFEKIEVRGNNAHPLFKYLSKTVPFKGLDVSSASGRILEAMLKENYPEILVGNGIKWNFTKFLINSAGEVVGRFEPTTEPMDMEAEIKKFL</sequence>
<dbReference type="PROSITE" id="PS51355">
    <property type="entry name" value="GLUTATHIONE_PEROXID_3"/>
    <property type="match status" value="1"/>
</dbReference>
<dbReference type="PIRSF" id="PIRSF000303">
    <property type="entry name" value="Glutathion_perox"/>
    <property type="match status" value="1"/>
</dbReference>
<evidence type="ECO:0000256" key="2">
    <source>
        <dbReference type="ARBA" id="ARBA00022559"/>
    </source>
</evidence>
<dbReference type="PANTHER" id="PTHR11592:SF78">
    <property type="entry name" value="GLUTATHIONE PEROXIDASE"/>
    <property type="match status" value="1"/>
</dbReference>
<evidence type="ECO:0000256" key="1">
    <source>
        <dbReference type="ARBA" id="ARBA00006926"/>
    </source>
</evidence>
<dbReference type="CDD" id="cd00340">
    <property type="entry name" value="GSH_Peroxidase"/>
    <property type="match status" value="1"/>
</dbReference>
<dbReference type="STRING" id="1121291.SAMN02745134_03445"/>
<evidence type="ECO:0000313" key="7">
    <source>
        <dbReference type="Proteomes" id="UP000192468"/>
    </source>
</evidence>
<dbReference type="PROSITE" id="PS00763">
    <property type="entry name" value="GLUTATHIONE_PEROXID_2"/>
    <property type="match status" value="1"/>
</dbReference>
<dbReference type="EMBL" id="FWXH01000023">
    <property type="protein sequence ID" value="SMC28253.1"/>
    <property type="molecule type" value="Genomic_DNA"/>
</dbReference>
<dbReference type="RefSeq" id="WP_084117449.1">
    <property type="nucleotide sequence ID" value="NZ_FWXH01000023.1"/>
</dbReference>
<dbReference type="AlphaFoldDB" id="A0A1W1XWE1"/>
<evidence type="ECO:0000256" key="3">
    <source>
        <dbReference type="ARBA" id="ARBA00023002"/>
    </source>
</evidence>
<comment type="similarity">
    <text evidence="1 5">Belongs to the glutathione peroxidase family.</text>
</comment>
<dbReference type="FunFam" id="3.40.30.10:FF:000010">
    <property type="entry name" value="Glutathione peroxidase"/>
    <property type="match status" value="1"/>
</dbReference>
<accession>A0A1W1XWE1</accession>
<dbReference type="Pfam" id="PF00255">
    <property type="entry name" value="GSHPx"/>
    <property type="match status" value="1"/>
</dbReference>
<proteinExistence type="inferred from homology"/>
<evidence type="ECO:0000256" key="5">
    <source>
        <dbReference type="RuleBase" id="RU000499"/>
    </source>
</evidence>
<dbReference type="SUPFAM" id="SSF52833">
    <property type="entry name" value="Thioredoxin-like"/>
    <property type="match status" value="1"/>
</dbReference>
<dbReference type="InterPro" id="IPR029760">
    <property type="entry name" value="GPX_CS"/>
</dbReference>
<evidence type="ECO:0000256" key="4">
    <source>
        <dbReference type="PIRSR" id="PIRSR000303-1"/>
    </source>
</evidence>
<dbReference type="Proteomes" id="UP000192468">
    <property type="component" value="Unassembled WGS sequence"/>
</dbReference>
<dbReference type="PANTHER" id="PTHR11592">
    <property type="entry name" value="GLUTATHIONE PEROXIDASE"/>
    <property type="match status" value="1"/>
</dbReference>
<dbReference type="PRINTS" id="PR01011">
    <property type="entry name" value="GLUTPROXDASE"/>
</dbReference>